<dbReference type="EMBL" id="MN739948">
    <property type="protein sequence ID" value="QHT79341.1"/>
    <property type="molecule type" value="Genomic_DNA"/>
</dbReference>
<proteinExistence type="predicted"/>
<evidence type="ECO:0008006" key="2">
    <source>
        <dbReference type="Google" id="ProtNLM"/>
    </source>
</evidence>
<dbReference type="AlphaFoldDB" id="A0A6C0HFE3"/>
<reference evidence="1" key="1">
    <citation type="journal article" date="2020" name="Nature">
        <title>Giant virus diversity and host interactions through global metagenomics.</title>
        <authorList>
            <person name="Schulz F."/>
            <person name="Roux S."/>
            <person name="Paez-Espino D."/>
            <person name="Jungbluth S."/>
            <person name="Walsh D.A."/>
            <person name="Denef V.J."/>
            <person name="McMahon K.D."/>
            <person name="Konstantinidis K.T."/>
            <person name="Eloe-Fadrosh E.A."/>
            <person name="Kyrpides N.C."/>
            <person name="Woyke T."/>
        </authorList>
    </citation>
    <scope>NUCLEOTIDE SEQUENCE</scope>
    <source>
        <strain evidence="1">GVMAG-M-3300023179-99</strain>
    </source>
</reference>
<name>A0A6C0HFE3_9ZZZZ</name>
<evidence type="ECO:0000313" key="1">
    <source>
        <dbReference type="EMBL" id="QHT79341.1"/>
    </source>
</evidence>
<accession>A0A6C0HFE3</accession>
<protein>
    <recommendedName>
        <fullName evidence="2">Polysaccharide biosynthesis enzyme WcbI domain-containing protein</fullName>
    </recommendedName>
</protein>
<sequence>MAHKAKLIREINRLNTENKFLIYENNASSKNLLIVSACRGSAFAWYFSQLTDYNIYMIYVITFISANGPIPDHEIIKDIVQKADIIVAENIARIVPFNTIDKTREDGFYKTFNVDFDRTKFCLIPNLELHYLSHDLFHKSHKPCTGEELLKNYNNSKQILFTKCELFNFHKTKSFIELHFQDLQLFHSPGHPSVILLLVLFVELCEHLGISVAFEDIEKCIKVNFLGGGDTPIFNLDVETFGLTYKVTIRDDSLFNDKDLISMVDPSHLQTYENAKLIYDFFNNLR</sequence>
<organism evidence="1">
    <name type="scientific">viral metagenome</name>
    <dbReference type="NCBI Taxonomy" id="1070528"/>
    <lineage>
        <taxon>unclassified sequences</taxon>
        <taxon>metagenomes</taxon>
        <taxon>organismal metagenomes</taxon>
    </lineage>
</organism>